<dbReference type="RefSeq" id="WP_034317504.1">
    <property type="nucleotide sequence ID" value="NZ_JOTP01000002.1"/>
</dbReference>
<comment type="caution">
    <text evidence="1">The sequence shown here is derived from an EMBL/GenBank/DDBJ whole genome shotgun (WGS) entry which is preliminary data.</text>
</comment>
<dbReference type="eggNOG" id="ENOG50301TN">
    <property type="taxonomic scope" value="Bacteria"/>
</dbReference>
<dbReference type="AlphaFoldDB" id="A0A081LES2"/>
<evidence type="ECO:0000313" key="2">
    <source>
        <dbReference type="Proteomes" id="UP000028091"/>
    </source>
</evidence>
<keyword evidence="2" id="KW-1185">Reference proteome</keyword>
<dbReference type="OrthoDB" id="2927054at2"/>
<name>A0A081LES2_9BACI</name>
<evidence type="ECO:0000313" key="1">
    <source>
        <dbReference type="EMBL" id="KEP27748.1"/>
    </source>
</evidence>
<dbReference type="EMBL" id="JOTP01000002">
    <property type="protein sequence ID" value="KEP27748.1"/>
    <property type="molecule type" value="Genomic_DNA"/>
</dbReference>
<sequence length="71" mass="8623">MTVKDWYAEAIKFNQYALILLIEFLVYEKAVLKMTDQEEKLLFYLQPKFHSRMNEHLKIYHTKIQLEESGI</sequence>
<reference evidence="1 2" key="1">
    <citation type="submission" date="2012-09" db="EMBL/GenBank/DDBJ databases">
        <title>Genome Sequence of Bacillus sp. DW5-4.</title>
        <authorList>
            <person name="Lai Q."/>
            <person name="Liu Y."/>
            <person name="Shao Z."/>
        </authorList>
    </citation>
    <scope>NUCLEOTIDE SEQUENCE [LARGE SCALE GENOMIC DNA]</scope>
    <source>
        <strain evidence="1 2">DW5-4</strain>
    </source>
</reference>
<proteinExistence type="predicted"/>
<dbReference type="Proteomes" id="UP000028091">
    <property type="component" value="Unassembled WGS sequence"/>
</dbReference>
<protein>
    <submittedName>
        <fullName evidence="1">Uncharacterized protein</fullName>
    </submittedName>
</protein>
<accession>A0A081LES2</accession>
<organism evidence="1 2">
    <name type="scientific">Bacillus zhangzhouensis</name>
    <dbReference type="NCBI Taxonomy" id="1178540"/>
    <lineage>
        <taxon>Bacteria</taxon>
        <taxon>Bacillati</taxon>
        <taxon>Bacillota</taxon>
        <taxon>Bacilli</taxon>
        <taxon>Bacillales</taxon>
        <taxon>Bacillaceae</taxon>
        <taxon>Bacillus</taxon>
    </lineage>
</organism>
<gene>
    <name evidence="1" type="ORF">BA70_06675</name>
</gene>